<evidence type="ECO:0000256" key="2">
    <source>
        <dbReference type="ARBA" id="ARBA00005722"/>
    </source>
</evidence>
<evidence type="ECO:0000256" key="3">
    <source>
        <dbReference type="ARBA" id="ARBA00022729"/>
    </source>
</evidence>
<dbReference type="EMBL" id="JADFUA010000001">
    <property type="protein sequence ID" value="MBE9608179.1"/>
    <property type="molecule type" value="Genomic_DNA"/>
</dbReference>
<comment type="similarity">
    <text evidence="2">Belongs to the MipA/OmpV family.</text>
</comment>
<dbReference type="InterPro" id="IPR010583">
    <property type="entry name" value="MipA"/>
</dbReference>
<dbReference type="Pfam" id="PF06629">
    <property type="entry name" value="MipA"/>
    <property type="match status" value="1"/>
</dbReference>
<reference evidence="7 8" key="1">
    <citation type="submission" date="2020-10" db="EMBL/GenBank/DDBJ databases">
        <title>The genome sequence of Chitinilyticum litopenaei 4Y14.</title>
        <authorList>
            <person name="Liu Y."/>
        </authorList>
    </citation>
    <scope>NUCLEOTIDE SEQUENCE [LARGE SCALE GENOMIC DNA]</scope>
    <source>
        <strain evidence="7 8">4Y14</strain>
    </source>
</reference>
<evidence type="ECO:0000313" key="8">
    <source>
        <dbReference type="Proteomes" id="UP000604481"/>
    </source>
</evidence>
<protein>
    <submittedName>
        <fullName evidence="7">MipA/OmpV family protein</fullName>
    </submittedName>
</protein>
<feature type="signal peptide" evidence="6">
    <location>
        <begin position="1"/>
        <end position="20"/>
    </location>
</feature>
<keyword evidence="3 6" id="KW-0732">Signal</keyword>
<sequence>MRMIRNAGLLLAISLPLAHAAGDDSQNKDQWQYRVWNSAMGAWDDATDGKNWLVVASGGVLVVPAYSGSRESKATPLADVTVSHRSGVFFSSSQGLGYRYDGQGWYANGSINYSAGREEDDAKDEHPNPLAGMGNIKGGAQWVSGAGYQLGDLGLSVLWQSGLAERNRGNTLNLGASYPLYSSEQLSVNVSGNLLLADSQYQQRWYGVSRSQSASSGHPQYDARGGLSESSLGLTLSVPLSENLSWLSSVQYTRLLGDAADSPLTQRSGYVSGGTGLQYSW</sequence>
<evidence type="ECO:0000313" key="7">
    <source>
        <dbReference type="EMBL" id="MBE9608179.1"/>
    </source>
</evidence>
<dbReference type="PANTHER" id="PTHR38776:SF1">
    <property type="entry name" value="MLTA-INTERACTING PROTEIN-RELATED"/>
    <property type="match status" value="1"/>
</dbReference>
<comment type="subcellular location">
    <subcellularLocation>
        <location evidence="1">Cell outer membrane</location>
    </subcellularLocation>
</comment>
<organism evidence="7 8">
    <name type="scientific">Chitinilyticum piscinae</name>
    <dbReference type="NCBI Taxonomy" id="2866724"/>
    <lineage>
        <taxon>Bacteria</taxon>
        <taxon>Pseudomonadati</taxon>
        <taxon>Pseudomonadota</taxon>
        <taxon>Betaproteobacteria</taxon>
        <taxon>Neisseriales</taxon>
        <taxon>Chitinibacteraceae</taxon>
        <taxon>Chitinilyticum</taxon>
    </lineage>
</organism>
<evidence type="ECO:0000256" key="1">
    <source>
        <dbReference type="ARBA" id="ARBA00004442"/>
    </source>
</evidence>
<proteinExistence type="inferred from homology"/>
<evidence type="ECO:0000256" key="5">
    <source>
        <dbReference type="ARBA" id="ARBA00023237"/>
    </source>
</evidence>
<keyword evidence="5" id="KW-0998">Cell outer membrane</keyword>
<evidence type="ECO:0000256" key="4">
    <source>
        <dbReference type="ARBA" id="ARBA00023136"/>
    </source>
</evidence>
<gene>
    <name evidence="7" type="ORF">INR99_02345</name>
</gene>
<dbReference type="GO" id="GO:0009279">
    <property type="term" value="C:cell outer membrane"/>
    <property type="evidence" value="ECO:0007669"/>
    <property type="project" value="UniProtKB-SubCell"/>
</dbReference>
<dbReference type="PANTHER" id="PTHR38776">
    <property type="entry name" value="MLTA-INTERACTING PROTEIN-RELATED"/>
    <property type="match status" value="1"/>
</dbReference>
<name>A0A8J7K9I6_9NEIS</name>
<feature type="chain" id="PRO_5035322758" evidence="6">
    <location>
        <begin position="21"/>
        <end position="281"/>
    </location>
</feature>
<comment type="caution">
    <text evidence="7">The sequence shown here is derived from an EMBL/GenBank/DDBJ whole genome shotgun (WGS) entry which is preliminary data.</text>
</comment>
<dbReference type="Proteomes" id="UP000604481">
    <property type="component" value="Unassembled WGS sequence"/>
</dbReference>
<accession>A0A8J7K9I6</accession>
<keyword evidence="4" id="KW-0472">Membrane</keyword>
<dbReference type="RefSeq" id="WP_194114678.1">
    <property type="nucleotide sequence ID" value="NZ_JADFUA010000001.1"/>
</dbReference>
<dbReference type="AlphaFoldDB" id="A0A8J7K9I6"/>
<keyword evidence="8" id="KW-1185">Reference proteome</keyword>
<evidence type="ECO:0000256" key="6">
    <source>
        <dbReference type="SAM" id="SignalP"/>
    </source>
</evidence>